<dbReference type="Proteomes" id="UP000261520">
    <property type="component" value="Unplaced"/>
</dbReference>
<dbReference type="STRING" id="409849.ENSPMGP00000005565"/>
<comment type="subcellular location">
    <subcellularLocation>
        <location evidence="1">Cytoplasm</location>
    </subcellularLocation>
</comment>
<keyword evidence="3" id="KW-0963">Cytoplasm</keyword>
<keyword evidence="4" id="KW-0808">Transferase</keyword>
<comment type="similarity">
    <text evidence="2">Belongs to the aminoglycoside phosphotransferase family.</text>
</comment>
<evidence type="ECO:0000313" key="11">
    <source>
        <dbReference type="Ensembl" id="ENSPMGP00000005565.1"/>
    </source>
</evidence>
<dbReference type="InterPro" id="IPR011009">
    <property type="entry name" value="Kinase-like_dom_sf"/>
</dbReference>
<evidence type="ECO:0000256" key="7">
    <source>
        <dbReference type="ARBA" id="ARBA00037368"/>
    </source>
</evidence>
<dbReference type="Gene3D" id="3.30.200.20">
    <property type="entry name" value="Phosphorylase Kinase, domain 1"/>
    <property type="match status" value="1"/>
</dbReference>
<dbReference type="EC" id="2.7.1.81" evidence="8"/>
<accession>A0A3B3ZLY6</accession>
<reference evidence="11" key="1">
    <citation type="submission" date="2025-08" db="UniProtKB">
        <authorList>
            <consortium name="Ensembl"/>
        </authorList>
    </citation>
    <scope>IDENTIFICATION</scope>
</reference>
<name>A0A3B3ZLY6_9GOBI</name>
<evidence type="ECO:0000256" key="4">
    <source>
        <dbReference type="ARBA" id="ARBA00022679"/>
    </source>
</evidence>
<dbReference type="GO" id="GO:0005737">
    <property type="term" value="C:cytoplasm"/>
    <property type="evidence" value="ECO:0007669"/>
    <property type="project" value="UniProtKB-SubCell"/>
</dbReference>
<reference evidence="11" key="2">
    <citation type="submission" date="2025-09" db="UniProtKB">
        <authorList>
            <consortium name="Ensembl"/>
        </authorList>
    </citation>
    <scope>IDENTIFICATION</scope>
</reference>
<organism evidence="11 12">
    <name type="scientific">Periophthalmus magnuspinnatus</name>
    <dbReference type="NCBI Taxonomy" id="409849"/>
    <lineage>
        <taxon>Eukaryota</taxon>
        <taxon>Metazoa</taxon>
        <taxon>Chordata</taxon>
        <taxon>Craniata</taxon>
        <taxon>Vertebrata</taxon>
        <taxon>Euteleostomi</taxon>
        <taxon>Actinopterygii</taxon>
        <taxon>Neopterygii</taxon>
        <taxon>Teleostei</taxon>
        <taxon>Neoteleostei</taxon>
        <taxon>Acanthomorphata</taxon>
        <taxon>Gobiaria</taxon>
        <taxon>Gobiiformes</taxon>
        <taxon>Gobioidei</taxon>
        <taxon>Gobiidae</taxon>
        <taxon>Oxudercinae</taxon>
        <taxon>Periophthalmus</taxon>
    </lineage>
</organism>
<proteinExistence type="inferred from homology"/>
<sequence>MNKAVNPRPEFTSQQAADLTQHLYGLTIHEITSLPSYYDENFCIETTSGSKFVLKIVNSLDSKNRTIMDVQTEAMSFLERCGLPAQTAVHNTSGHLLSFEELDCSHGHQTYCVRLMVYLLGEPITKYLVTQEDLYDRYLSVMGGDPLQDIIREVFETLKSQVLPKLNSFPAGITHGDFSDQNILVTPVGNGHHRVSGVIDFTFLYIKCYVNEVAVTIAYMMLENVCPLSVGGAVLAGWESVMPLSEEERECIYLLVLGRLCQSLVYGQHNALQIPENRDYFLVTAKHGIQILTDLWEMGKKEVEQTWFRDAKTISKCVSQL</sequence>
<evidence type="ECO:0000259" key="10">
    <source>
        <dbReference type="Pfam" id="PF01636"/>
    </source>
</evidence>
<evidence type="ECO:0000256" key="8">
    <source>
        <dbReference type="ARBA" id="ARBA00038873"/>
    </source>
</evidence>
<dbReference type="InterPro" id="IPR050249">
    <property type="entry name" value="Pseudomonas-type_ThrB"/>
</dbReference>
<comment type="catalytic activity">
    <reaction evidence="6">
        <text>(5R)-5-hydroxy-L-lysine + GTP = (5R)-5-phosphooxy-L-lysine + GDP + H(+)</text>
        <dbReference type="Rhea" id="RHEA:19049"/>
        <dbReference type="ChEBI" id="CHEBI:15378"/>
        <dbReference type="ChEBI" id="CHEBI:37565"/>
        <dbReference type="ChEBI" id="CHEBI:57882"/>
        <dbReference type="ChEBI" id="CHEBI:58189"/>
        <dbReference type="ChEBI" id="CHEBI:58357"/>
        <dbReference type="EC" id="2.7.1.81"/>
    </reaction>
</comment>
<dbReference type="PANTHER" id="PTHR21064:SF1">
    <property type="entry name" value="HYDROXYLYSINE KINASE"/>
    <property type="match status" value="1"/>
</dbReference>
<dbReference type="InterPro" id="IPR002575">
    <property type="entry name" value="Aminoglycoside_PTrfase"/>
</dbReference>
<evidence type="ECO:0000256" key="1">
    <source>
        <dbReference type="ARBA" id="ARBA00004496"/>
    </source>
</evidence>
<dbReference type="Gene3D" id="3.90.1200.10">
    <property type="match status" value="1"/>
</dbReference>
<evidence type="ECO:0000256" key="5">
    <source>
        <dbReference type="ARBA" id="ARBA00022777"/>
    </source>
</evidence>
<evidence type="ECO:0000313" key="12">
    <source>
        <dbReference type="Proteomes" id="UP000261520"/>
    </source>
</evidence>
<dbReference type="GO" id="GO:0047992">
    <property type="term" value="F:hydroxylysine kinase activity"/>
    <property type="evidence" value="ECO:0007669"/>
    <property type="project" value="UniProtKB-EC"/>
</dbReference>
<protein>
    <recommendedName>
        <fullName evidence="9">Hydroxylysine kinase</fullName>
        <ecNumber evidence="8">2.7.1.81</ecNumber>
    </recommendedName>
</protein>
<keyword evidence="5" id="KW-0418">Kinase</keyword>
<dbReference type="PANTHER" id="PTHR21064">
    <property type="entry name" value="AMINOGLYCOSIDE PHOSPHOTRANSFERASE DOMAIN-CONTAINING PROTEIN-RELATED"/>
    <property type="match status" value="1"/>
</dbReference>
<dbReference type="Ensembl" id="ENSPMGT00000005907.1">
    <property type="protein sequence ID" value="ENSPMGP00000005565.1"/>
    <property type="gene ID" value="ENSPMGG00000004675.1"/>
</dbReference>
<evidence type="ECO:0000256" key="2">
    <source>
        <dbReference type="ARBA" id="ARBA00006219"/>
    </source>
</evidence>
<dbReference type="SUPFAM" id="SSF56112">
    <property type="entry name" value="Protein kinase-like (PK-like)"/>
    <property type="match status" value="1"/>
</dbReference>
<evidence type="ECO:0000256" key="3">
    <source>
        <dbReference type="ARBA" id="ARBA00022490"/>
    </source>
</evidence>
<evidence type="ECO:0000256" key="9">
    <source>
        <dbReference type="ARBA" id="ARBA00040505"/>
    </source>
</evidence>
<evidence type="ECO:0000256" key="6">
    <source>
        <dbReference type="ARBA" id="ARBA00036820"/>
    </source>
</evidence>
<dbReference type="Pfam" id="PF01636">
    <property type="entry name" value="APH"/>
    <property type="match status" value="1"/>
</dbReference>
<dbReference type="AlphaFoldDB" id="A0A3B3ZLY6"/>
<keyword evidence="12" id="KW-1185">Reference proteome</keyword>
<comment type="function">
    <text evidence="7">Catalyzes the GTP-dependent phosphorylation of 5-hydroxy-L-lysine.</text>
</comment>
<feature type="domain" description="Aminoglycoside phosphotransferase" evidence="10">
    <location>
        <begin position="137"/>
        <end position="221"/>
    </location>
</feature>